<protein>
    <recommendedName>
        <fullName evidence="7">Scarecrow-like protein 8</fullName>
    </recommendedName>
</protein>
<organism evidence="5 6">
    <name type="scientific">Protea cynaroides</name>
    <dbReference type="NCBI Taxonomy" id="273540"/>
    <lineage>
        <taxon>Eukaryota</taxon>
        <taxon>Viridiplantae</taxon>
        <taxon>Streptophyta</taxon>
        <taxon>Embryophyta</taxon>
        <taxon>Tracheophyta</taxon>
        <taxon>Spermatophyta</taxon>
        <taxon>Magnoliopsida</taxon>
        <taxon>Proteales</taxon>
        <taxon>Proteaceae</taxon>
        <taxon>Protea</taxon>
    </lineage>
</organism>
<gene>
    <name evidence="5" type="ORF">NE237_012943</name>
</gene>
<feature type="compositionally biased region" description="Polar residues" evidence="4">
    <location>
        <begin position="137"/>
        <end position="158"/>
    </location>
</feature>
<dbReference type="AlphaFoldDB" id="A0A9Q0GZ06"/>
<evidence type="ECO:0000256" key="2">
    <source>
        <dbReference type="ARBA" id="ARBA00023163"/>
    </source>
</evidence>
<dbReference type="PANTHER" id="PTHR31636">
    <property type="entry name" value="OSJNBA0084A10.13 PROTEIN-RELATED"/>
    <property type="match status" value="1"/>
</dbReference>
<evidence type="ECO:0008006" key="7">
    <source>
        <dbReference type="Google" id="ProtNLM"/>
    </source>
</evidence>
<comment type="similarity">
    <text evidence="3">Belongs to the GRAS family.</text>
</comment>
<keyword evidence="6" id="KW-1185">Reference proteome</keyword>
<keyword evidence="2" id="KW-0804">Transcription</keyword>
<comment type="caution">
    <text evidence="3">Lacks conserved residue(s) required for the propagation of feature annotation.</text>
</comment>
<feature type="compositionally biased region" description="Low complexity" evidence="4">
    <location>
        <begin position="166"/>
        <end position="178"/>
    </location>
</feature>
<dbReference type="InterPro" id="IPR005202">
    <property type="entry name" value="TF_GRAS"/>
</dbReference>
<feature type="region of interest" description="VHIID" evidence="3">
    <location>
        <begin position="342"/>
        <end position="407"/>
    </location>
</feature>
<evidence type="ECO:0000256" key="1">
    <source>
        <dbReference type="ARBA" id="ARBA00023015"/>
    </source>
</evidence>
<evidence type="ECO:0000313" key="5">
    <source>
        <dbReference type="EMBL" id="KAJ4956160.1"/>
    </source>
</evidence>
<evidence type="ECO:0000256" key="3">
    <source>
        <dbReference type="PROSITE-ProRule" id="PRU01191"/>
    </source>
</evidence>
<sequence length="637" mass="69730">MSSGFPGGSDFYNSAGIGRGSAAINNGQVRYRSQIGGIIRDGSSPMTIPRRTDMVAKRPLAELELQHHLHQQQQQQQQLGAVAFLRSVKQRSYHHASPISPLSPVDFSPPDASGSVASAAPPFTLSGRYGPPLMQQPRPQSLNPNNSNHHLQSNIPSCNPSPPGLPLTNCLPPNNNNNRSVTLDSEPESEKKMRNRLQELEKQLLDDMDDDEGDACSVITNSNSEWSETRNLITTTTSNQNQNQNQKPLSPSPTSSSSSTSSSSASCSSKQSLLDVAAAISEGKLDAATATLARLKQVSNTRGDPEQRLTAYMMSALQSRVNPTENPPPVAELGSNEHMIATQMLYENSPCFKLGFMAAHLAIVEATRDQPNNVHVLDFDIRQCSQYMTLIRALAMRPSGKPTTVKITTVIEPGNNHSEDGSRVVDRLKKLADPLGINLKFNVLSHRIADLDRKTLGCEANEALAVNFAFNLYRMPDESVSTENPRDKLLRLVKGLSPRVVTMVEQEMNANTAPFGARVAEACTYYGALFDSLDATVSRDGVERVRMEECLGRKAANTVACEGRERVERCEMFGKWRARMGMAGFESTPLSEKMTESLRAELNVLTRNNPGFTVKQEAGGICFGWMGRILTVTSAWR</sequence>
<feature type="region of interest" description="Disordered" evidence="4">
    <location>
        <begin position="95"/>
        <end position="193"/>
    </location>
</feature>
<feature type="short sequence motif" description="VHIID" evidence="3">
    <location>
        <begin position="374"/>
        <end position="378"/>
    </location>
</feature>
<evidence type="ECO:0000256" key="4">
    <source>
        <dbReference type="SAM" id="MobiDB-lite"/>
    </source>
</evidence>
<dbReference type="EMBL" id="JAMYWD010000011">
    <property type="protein sequence ID" value="KAJ4956160.1"/>
    <property type="molecule type" value="Genomic_DNA"/>
</dbReference>
<name>A0A9Q0GZ06_9MAGN</name>
<keyword evidence="1" id="KW-0805">Transcription regulation</keyword>
<dbReference type="Proteomes" id="UP001141806">
    <property type="component" value="Unassembled WGS sequence"/>
</dbReference>
<feature type="region of interest" description="SAW" evidence="3">
    <location>
        <begin position="560"/>
        <end position="637"/>
    </location>
</feature>
<evidence type="ECO:0000313" key="6">
    <source>
        <dbReference type="Proteomes" id="UP001141806"/>
    </source>
</evidence>
<accession>A0A9Q0GZ06</accession>
<feature type="region of interest" description="Disordered" evidence="4">
    <location>
        <begin position="236"/>
        <end position="267"/>
    </location>
</feature>
<dbReference type="PROSITE" id="PS50985">
    <property type="entry name" value="GRAS"/>
    <property type="match status" value="1"/>
</dbReference>
<comment type="caution">
    <text evidence="5">The sequence shown here is derived from an EMBL/GenBank/DDBJ whole genome shotgun (WGS) entry which is preliminary data.</text>
</comment>
<proteinExistence type="inferred from homology"/>
<dbReference type="OrthoDB" id="677896at2759"/>
<reference evidence="5" key="1">
    <citation type="journal article" date="2023" name="Plant J.">
        <title>The genome of the king protea, Protea cynaroides.</title>
        <authorList>
            <person name="Chang J."/>
            <person name="Duong T.A."/>
            <person name="Schoeman C."/>
            <person name="Ma X."/>
            <person name="Roodt D."/>
            <person name="Barker N."/>
            <person name="Li Z."/>
            <person name="Van de Peer Y."/>
            <person name="Mizrachi E."/>
        </authorList>
    </citation>
    <scope>NUCLEOTIDE SEQUENCE</scope>
    <source>
        <tissue evidence="5">Young leaves</tissue>
    </source>
</reference>
<dbReference type="Pfam" id="PF03514">
    <property type="entry name" value="GRAS"/>
    <property type="match status" value="1"/>
</dbReference>